<comment type="caution">
    <text evidence="1">The sequence shown here is derived from an EMBL/GenBank/DDBJ whole genome shotgun (WGS) entry which is preliminary data.</text>
</comment>
<dbReference type="EMBL" id="QRYW01000021">
    <property type="protein sequence ID" value="RGV25770.1"/>
    <property type="molecule type" value="Genomic_DNA"/>
</dbReference>
<dbReference type="Proteomes" id="UP000283426">
    <property type="component" value="Unassembled WGS sequence"/>
</dbReference>
<dbReference type="RefSeq" id="WP_118108142.1">
    <property type="nucleotide sequence ID" value="NZ_QRYW01000021.1"/>
</dbReference>
<evidence type="ECO:0000313" key="2">
    <source>
        <dbReference type="Proteomes" id="UP000283426"/>
    </source>
</evidence>
<sequence>MNLLSTFFNSASNTIQNAIGINRTVEELIRDRDISKVISLLQNRDEEVNEAILEYNPDTHKIMRKQDKIRIGRPPKVLAKLSAPYQQIINEIELTFMYGNPPTWQQDSDGTDRAYQAFSDVLKNTRWNTTQREFKRLAGAETEAAKLYYVYKNDAGEKKVGVKVLAKSKGDELRPLFDQYDNMLSFGHGYYLLEGVKTVYHFDIYYPTIIYRCKKTNGAWEVVAEKNEIGKIPVVYVTQNKAWYGIQPLIDRIEALRSRVSDVNDYVADPILVMSADVAESLKSKKDTAGLPDTEKAGGGKVVGVPSKDSKFDYLSVDTAVDLKREEIKDLEKCIYMLSMTPDLSFDALVAAGAPTGRALKRAMALGYMKMAKNMEIYYIAHEREASIIKAIIGNVLDVSLKSEVENLSVSCQLAEPFQDDVSEKIADIINLYSSELISRETALTLIDYINDPSVELDKILKEIKERQEQQIEAQGSLLGEFQRDQENEEEE</sequence>
<protein>
    <submittedName>
        <fullName evidence="1">Phage portal protein</fullName>
    </submittedName>
</protein>
<dbReference type="InterPro" id="IPR021145">
    <property type="entry name" value="Portal_protein_SPP1_Gp6-like"/>
</dbReference>
<evidence type="ECO:0000313" key="1">
    <source>
        <dbReference type="EMBL" id="RGV25770.1"/>
    </source>
</evidence>
<gene>
    <name evidence="1" type="ORF">DWW24_10955</name>
</gene>
<dbReference type="Pfam" id="PF05133">
    <property type="entry name" value="SPP1_portal"/>
    <property type="match status" value="1"/>
</dbReference>
<proteinExistence type="predicted"/>
<dbReference type="AlphaFoldDB" id="A0A412WEY4"/>
<name>A0A412WEY4_9BACT</name>
<organism evidence="1 2">
    <name type="scientific">Odoribacter splanchnicus</name>
    <dbReference type="NCBI Taxonomy" id="28118"/>
    <lineage>
        <taxon>Bacteria</taxon>
        <taxon>Pseudomonadati</taxon>
        <taxon>Bacteroidota</taxon>
        <taxon>Bacteroidia</taxon>
        <taxon>Bacteroidales</taxon>
        <taxon>Odoribacteraceae</taxon>
        <taxon>Odoribacter</taxon>
    </lineage>
</organism>
<reference evidence="1 2" key="1">
    <citation type="submission" date="2018-08" db="EMBL/GenBank/DDBJ databases">
        <title>A genome reference for cultivated species of the human gut microbiota.</title>
        <authorList>
            <person name="Zou Y."/>
            <person name="Xue W."/>
            <person name="Luo G."/>
        </authorList>
    </citation>
    <scope>NUCLEOTIDE SEQUENCE [LARGE SCALE GENOMIC DNA]</scope>
    <source>
        <strain evidence="1 2">AF14-6AC</strain>
    </source>
</reference>
<accession>A0A412WEY4</accession>